<dbReference type="PANTHER" id="PTHR36699">
    <property type="entry name" value="LD-TRANSPEPTIDASE"/>
    <property type="match status" value="1"/>
</dbReference>
<feature type="active site" description="Proton donor/acceptor" evidence="7">
    <location>
        <position position="196"/>
    </location>
</feature>
<dbReference type="OrthoDB" id="9809748at2"/>
<dbReference type="InterPro" id="IPR005490">
    <property type="entry name" value="LD_TPept_cat_dom"/>
</dbReference>
<evidence type="ECO:0000313" key="10">
    <source>
        <dbReference type="Proteomes" id="UP000248745"/>
    </source>
</evidence>
<comment type="similarity">
    <text evidence="2">Belongs to the YkuD family.</text>
</comment>
<dbReference type="AlphaFoldDB" id="A0A2W2BAN6"/>
<reference evidence="9 10" key="1">
    <citation type="submission" date="2018-06" db="EMBL/GenBank/DDBJ databases">
        <title>Mucibacter soli gen. nov., sp. nov., a new member of the family Chitinophagaceae producing mucin.</title>
        <authorList>
            <person name="Kim M.-K."/>
            <person name="Park S."/>
            <person name="Kim T.-S."/>
            <person name="Joung Y."/>
            <person name="Han J.-H."/>
            <person name="Kim S.B."/>
        </authorList>
    </citation>
    <scope>NUCLEOTIDE SEQUENCE [LARGE SCALE GENOMIC DNA]</scope>
    <source>
        <strain evidence="9 10">R1-15</strain>
    </source>
</reference>
<evidence type="ECO:0000256" key="1">
    <source>
        <dbReference type="ARBA" id="ARBA00004752"/>
    </source>
</evidence>
<comment type="pathway">
    <text evidence="1 7">Cell wall biogenesis; peptidoglycan biosynthesis.</text>
</comment>
<keyword evidence="10" id="KW-1185">Reference proteome</keyword>
<dbReference type="SUPFAM" id="SSF141523">
    <property type="entry name" value="L,D-transpeptidase catalytic domain-like"/>
    <property type="match status" value="1"/>
</dbReference>
<dbReference type="Gene3D" id="2.40.440.10">
    <property type="entry name" value="L,D-transpeptidase catalytic domain-like"/>
    <property type="match status" value="1"/>
</dbReference>
<keyword evidence="5 7" id="KW-0573">Peptidoglycan synthesis</keyword>
<feature type="active site" description="Nucleophile" evidence="7">
    <location>
        <position position="216"/>
    </location>
</feature>
<feature type="domain" description="L,D-TPase catalytic" evidence="8">
    <location>
        <begin position="98"/>
        <end position="240"/>
    </location>
</feature>
<dbReference type="PANTHER" id="PTHR36699:SF1">
    <property type="entry name" value="L,D-TRANSPEPTIDASE YAFK-RELATED"/>
    <property type="match status" value="1"/>
</dbReference>
<evidence type="ECO:0000256" key="3">
    <source>
        <dbReference type="ARBA" id="ARBA00022679"/>
    </source>
</evidence>
<accession>A0A2W2BAN6</accession>
<dbReference type="EMBL" id="QKTW01000016">
    <property type="protein sequence ID" value="PZF72947.1"/>
    <property type="molecule type" value="Genomic_DNA"/>
</dbReference>
<evidence type="ECO:0000259" key="8">
    <source>
        <dbReference type="PROSITE" id="PS52029"/>
    </source>
</evidence>
<evidence type="ECO:0000256" key="2">
    <source>
        <dbReference type="ARBA" id="ARBA00005992"/>
    </source>
</evidence>
<evidence type="ECO:0000256" key="4">
    <source>
        <dbReference type="ARBA" id="ARBA00022960"/>
    </source>
</evidence>
<evidence type="ECO:0000256" key="6">
    <source>
        <dbReference type="ARBA" id="ARBA00023316"/>
    </source>
</evidence>
<sequence length="241" mass="26657">MFLSSFRSLSGGLKLGLFVLGIFCAVWVCAQQANNGATAIPKDVKVLDEYSDHKGNIVRIIQYREGLMKVTQTIIIPKTVAVGFAAPVNPDTLNKDSITVMVDKSDYCLQVFYKSRVIRSYRAVFGPRPQENKCMEGDRCTPEGWFKITNKNAKSHYNKFMGLSYPNDSAIARFNRLKAQHIIPATAKIGGSVGIHGIWPGGDNMIELGVGWTDGCVALKNKDIEELYGFVGVGTRVFIRK</sequence>
<dbReference type="Pfam" id="PF03734">
    <property type="entry name" value="YkuD"/>
    <property type="match status" value="1"/>
</dbReference>
<dbReference type="CDD" id="cd16913">
    <property type="entry name" value="YkuD_like"/>
    <property type="match status" value="1"/>
</dbReference>
<evidence type="ECO:0000313" key="9">
    <source>
        <dbReference type="EMBL" id="PZF72947.1"/>
    </source>
</evidence>
<name>A0A2W2BAN6_9BACT</name>
<organism evidence="9 10">
    <name type="scientific">Taibaiella soli</name>
    <dbReference type="NCBI Taxonomy" id="1649169"/>
    <lineage>
        <taxon>Bacteria</taxon>
        <taxon>Pseudomonadati</taxon>
        <taxon>Bacteroidota</taxon>
        <taxon>Chitinophagia</taxon>
        <taxon>Chitinophagales</taxon>
        <taxon>Chitinophagaceae</taxon>
        <taxon>Taibaiella</taxon>
    </lineage>
</organism>
<dbReference type="GO" id="GO:0004180">
    <property type="term" value="F:carboxypeptidase activity"/>
    <property type="evidence" value="ECO:0007669"/>
    <property type="project" value="UniProtKB-ARBA"/>
</dbReference>
<proteinExistence type="inferred from homology"/>
<dbReference type="UniPathway" id="UPA00219"/>
<dbReference type="GO" id="GO:0008360">
    <property type="term" value="P:regulation of cell shape"/>
    <property type="evidence" value="ECO:0007669"/>
    <property type="project" value="UniProtKB-UniRule"/>
</dbReference>
<keyword evidence="6 7" id="KW-0961">Cell wall biogenesis/degradation</keyword>
<evidence type="ECO:0000256" key="7">
    <source>
        <dbReference type="PROSITE-ProRule" id="PRU01373"/>
    </source>
</evidence>
<comment type="caution">
    <text evidence="9">The sequence shown here is derived from an EMBL/GenBank/DDBJ whole genome shotgun (WGS) entry which is preliminary data.</text>
</comment>
<keyword evidence="4 7" id="KW-0133">Cell shape</keyword>
<protein>
    <recommendedName>
        <fullName evidence="8">L,D-TPase catalytic domain-containing protein</fullName>
    </recommendedName>
</protein>
<dbReference type="InterPro" id="IPR038063">
    <property type="entry name" value="Transpep_catalytic_dom"/>
</dbReference>
<gene>
    <name evidence="9" type="ORF">DN068_11085</name>
</gene>
<keyword evidence="3" id="KW-0808">Transferase</keyword>
<dbReference type="PROSITE" id="PS52029">
    <property type="entry name" value="LD_TPASE"/>
    <property type="match status" value="1"/>
</dbReference>
<dbReference type="GO" id="GO:0071555">
    <property type="term" value="P:cell wall organization"/>
    <property type="evidence" value="ECO:0007669"/>
    <property type="project" value="UniProtKB-UniRule"/>
</dbReference>
<evidence type="ECO:0000256" key="5">
    <source>
        <dbReference type="ARBA" id="ARBA00022984"/>
    </source>
</evidence>
<dbReference type="GO" id="GO:0016740">
    <property type="term" value="F:transferase activity"/>
    <property type="evidence" value="ECO:0007669"/>
    <property type="project" value="UniProtKB-KW"/>
</dbReference>
<dbReference type="GO" id="GO:0009252">
    <property type="term" value="P:peptidoglycan biosynthetic process"/>
    <property type="evidence" value="ECO:0007669"/>
    <property type="project" value="UniProtKB-UniPathway"/>
</dbReference>
<dbReference type="Proteomes" id="UP000248745">
    <property type="component" value="Unassembled WGS sequence"/>
</dbReference>